<dbReference type="Proteomes" id="UP001267878">
    <property type="component" value="Unassembled WGS sequence"/>
</dbReference>
<feature type="region of interest" description="Disordered" evidence="1">
    <location>
        <begin position="64"/>
        <end position="92"/>
    </location>
</feature>
<protein>
    <submittedName>
        <fullName evidence="2">Uncharacterized protein</fullName>
    </submittedName>
</protein>
<gene>
    <name evidence="2" type="ORF">J2X04_002449</name>
</gene>
<accession>A0ABU1VRH3</accession>
<dbReference type="EMBL" id="JAVDVW010000002">
    <property type="protein sequence ID" value="MDR7100068.1"/>
    <property type="molecule type" value="Genomic_DNA"/>
</dbReference>
<reference evidence="2 3" key="1">
    <citation type="submission" date="2023-07" db="EMBL/GenBank/DDBJ databases">
        <title>Sorghum-associated microbial communities from plants grown in Nebraska, USA.</title>
        <authorList>
            <person name="Schachtman D."/>
        </authorList>
    </citation>
    <scope>NUCLEOTIDE SEQUENCE [LARGE SCALE GENOMIC DNA]</scope>
    <source>
        <strain evidence="2 3">BE187</strain>
    </source>
</reference>
<feature type="compositionally biased region" description="Acidic residues" evidence="1">
    <location>
        <begin position="66"/>
        <end position="84"/>
    </location>
</feature>
<evidence type="ECO:0000256" key="1">
    <source>
        <dbReference type="SAM" id="MobiDB-lite"/>
    </source>
</evidence>
<proteinExistence type="predicted"/>
<evidence type="ECO:0000313" key="3">
    <source>
        <dbReference type="Proteomes" id="UP001267878"/>
    </source>
</evidence>
<dbReference type="RefSeq" id="WP_310054620.1">
    <property type="nucleotide sequence ID" value="NZ_JAVDVW010000002.1"/>
</dbReference>
<name>A0ABU1VRH3_9GAMM</name>
<comment type="caution">
    <text evidence="2">The sequence shown here is derived from an EMBL/GenBank/DDBJ whole genome shotgun (WGS) entry which is preliminary data.</text>
</comment>
<organism evidence="2 3">
    <name type="scientific">Agrilutibacter niabensis</name>
    <dbReference type="NCBI Taxonomy" id="380628"/>
    <lineage>
        <taxon>Bacteria</taxon>
        <taxon>Pseudomonadati</taxon>
        <taxon>Pseudomonadota</taxon>
        <taxon>Gammaproteobacteria</taxon>
        <taxon>Lysobacterales</taxon>
        <taxon>Lysobacteraceae</taxon>
        <taxon>Agrilutibacter</taxon>
    </lineage>
</organism>
<evidence type="ECO:0000313" key="2">
    <source>
        <dbReference type="EMBL" id="MDR7100068.1"/>
    </source>
</evidence>
<keyword evidence="3" id="KW-1185">Reference proteome</keyword>
<sequence>MSNVVQFLEALARNPKPLSAEDFAAAVAKAGVDSAAYKALMERNAEALNQALGGRLAMMCMIVPAENDEPQEGDEQEGGDETPEGEVSSQAA</sequence>